<dbReference type="RefSeq" id="XP_003056084.1">
    <property type="nucleotide sequence ID" value="XM_003056038.1"/>
</dbReference>
<dbReference type="KEGG" id="mpp:MICPUCDRAFT_64724"/>
<accession>C1MKZ8</accession>
<gene>
    <name evidence="1" type="ORF">MICPUCDRAFT_64724</name>
</gene>
<evidence type="ECO:0000313" key="2">
    <source>
        <dbReference type="Proteomes" id="UP000001876"/>
    </source>
</evidence>
<dbReference type="Proteomes" id="UP000001876">
    <property type="component" value="Unassembled WGS sequence"/>
</dbReference>
<evidence type="ECO:0000313" key="1">
    <source>
        <dbReference type="EMBL" id="EEH59460.1"/>
    </source>
</evidence>
<organism evidence="2">
    <name type="scientific">Micromonas pusilla (strain CCMP1545)</name>
    <name type="common">Picoplanktonic green alga</name>
    <dbReference type="NCBI Taxonomy" id="564608"/>
    <lineage>
        <taxon>Eukaryota</taxon>
        <taxon>Viridiplantae</taxon>
        <taxon>Chlorophyta</taxon>
        <taxon>Mamiellophyceae</taxon>
        <taxon>Mamiellales</taxon>
        <taxon>Mamiellaceae</taxon>
        <taxon>Micromonas</taxon>
    </lineage>
</organism>
<dbReference type="AlphaFoldDB" id="C1MKZ8"/>
<dbReference type="GeneID" id="9681992"/>
<sequence>MTSFMKKMVDVVALRSDDAARRRRRRIDLEVRMVADGAKAYPSSSAKLEELVEWERRISVALARTVGQRLLGGGVDAVVGVADVSESGGSKVGVEQW</sequence>
<proteinExistence type="predicted"/>
<reference evidence="1 2" key="1">
    <citation type="journal article" date="2009" name="Science">
        <title>Green evolution and dynamic adaptations revealed by genomes of the marine picoeukaryotes Micromonas.</title>
        <authorList>
            <person name="Worden A.Z."/>
            <person name="Lee J.H."/>
            <person name="Mock T."/>
            <person name="Rouze P."/>
            <person name="Simmons M.P."/>
            <person name="Aerts A.L."/>
            <person name="Allen A.E."/>
            <person name="Cuvelier M.L."/>
            <person name="Derelle E."/>
            <person name="Everett M.V."/>
            <person name="Foulon E."/>
            <person name="Grimwood J."/>
            <person name="Gundlach H."/>
            <person name="Henrissat B."/>
            <person name="Napoli C."/>
            <person name="McDonald S.M."/>
            <person name="Parker M.S."/>
            <person name="Rombauts S."/>
            <person name="Salamov A."/>
            <person name="Von Dassow P."/>
            <person name="Badger J.H."/>
            <person name="Coutinho P.M."/>
            <person name="Demir E."/>
            <person name="Dubchak I."/>
            <person name="Gentemann C."/>
            <person name="Eikrem W."/>
            <person name="Gready J.E."/>
            <person name="John U."/>
            <person name="Lanier W."/>
            <person name="Lindquist E.A."/>
            <person name="Lucas S."/>
            <person name="Mayer K.F."/>
            <person name="Moreau H."/>
            <person name="Not F."/>
            <person name="Otillar R."/>
            <person name="Panaud O."/>
            <person name="Pangilinan J."/>
            <person name="Paulsen I."/>
            <person name="Piegu B."/>
            <person name="Poliakov A."/>
            <person name="Robbens S."/>
            <person name="Schmutz J."/>
            <person name="Toulza E."/>
            <person name="Wyss T."/>
            <person name="Zelensky A."/>
            <person name="Zhou K."/>
            <person name="Armbrust E.V."/>
            <person name="Bhattacharya D."/>
            <person name="Goodenough U.W."/>
            <person name="Van de Peer Y."/>
            <person name="Grigoriev I.V."/>
        </authorList>
    </citation>
    <scope>NUCLEOTIDE SEQUENCE [LARGE SCALE GENOMIC DNA]</scope>
    <source>
        <strain evidence="1 2">CCMP1545</strain>
    </source>
</reference>
<dbReference type="EMBL" id="GG663736">
    <property type="protein sequence ID" value="EEH59460.1"/>
    <property type="molecule type" value="Genomic_DNA"/>
</dbReference>
<name>C1MKZ8_MICPC</name>
<protein>
    <submittedName>
        <fullName evidence="1">Predicted protein</fullName>
    </submittedName>
</protein>
<keyword evidence="2" id="KW-1185">Reference proteome</keyword>